<dbReference type="Proteomes" id="UP000010422">
    <property type="component" value="Unassembled WGS sequence"/>
</dbReference>
<comment type="caution">
    <text evidence="1">The sequence shown here is derived from an EMBL/GenBank/DDBJ whole genome shotgun (WGS) entry which is preliminary data.</text>
</comment>
<protein>
    <submittedName>
        <fullName evidence="1">Uncharacterized protein</fullName>
    </submittedName>
</protein>
<dbReference type="VEuPathDB" id="FungiDB:PNEJI1_003766"/>
<organism evidence="3">
    <name type="scientific">Pneumocystis jirovecii</name>
    <name type="common">Human pneumocystis pneumonia agent</name>
    <dbReference type="NCBI Taxonomy" id="42068"/>
    <lineage>
        <taxon>Eukaryota</taxon>
        <taxon>Fungi</taxon>
        <taxon>Dikarya</taxon>
        <taxon>Ascomycota</taxon>
        <taxon>Taphrinomycotina</taxon>
        <taxon>Pneumocystomycetes</taxon>
        <taxon>Pneumocystaceae</taxon>
        <taxon>Pneumocystis</taxon>
    </lineage>
</organism>
<dbReference type="AlphaFoldDB" id="L0PGP2"/>
<name>L0PGP2_PNEJI</name>
<dbReference type="VEuPathDB" id="FungiDB:PNEJI1_003698"/>
<gene>
    <name evidence="1" type="ORF">PNEJI1_003698</name>
    <name evidence="2" type="ORF">PNEJI1_003766</name>
</gene>
<sequence length="127" mass="14720">MRTRSRSTVRPLWPPPSPARFATWSHYRLRDHGDHTRPVDPLRRTHRGRHHRRHRCGCWRLYRRHHRWGRSGSPLRAHERLFRRGYGGRPRGRGTVGRHLLACTIPCGGGAQRPQPTTGLLPNAGVA</sequence>
<accession>L0PGP2</accession>
<proteinExistence type="predicted"/>
<dbReference type="EMBL" id="CAKM01000290">
    <property type="protein sequence ID" value="CCJ31382.1"/>
    <property type="molecule type" value="Genomic_DNA"/>
</dbReference>
<evidence type="ECO:0000313" key="2">
    <source>
        <dbReference type="EMBL" id="CCJ31463.1"/>
    </source>
</evidence>
<dbReference type="EMBL" id="CAKM01000315">
    <property type="protein sequence ID" value="CCJ31463.1"/>
    <property type="molecule type" value="Genomic_DNA"/>
</dbReference>
<reference evidence="1 3" key="1">
    <citation type="journal article" date="2012" name="MBio">
        <title>De novo assembly of the Pneumocystis jirovecii genome from a single bronchoalveolar lavage fluid specimen from a patient.</title>
        <authorList>
            <person name="Cisse O.H."/>
            <person name="Pagni M."/>
            <person name="Hauser P.M."/>
        </authorList>
    </citation>
    <scope>NUCLEOTIDE SEQUENCE [LARGE SCALE GENOMIC DNA]</scope>
    <source>
        <strain evidence="1 3">SE8</strain>
    </source>
</reference>
<evidence type="ECO:0000313" key="1">
    <source>
        <dbReference type="EMBL" id="CCJ31382.1"/>
    </source>
</evidence>
<evidence type="ECO:0000313" key="3">
    <source>
        <dbReference type="Proteomes" id="UP000010422"/>
    </source>
</evidence>